<name>A0A6A7AP28_9PLEO</name>
<dbReference type="OrthoDB" id="5335493at2759"/>
<protein>
    <submittedName>
        <fullName evidence="1">Uncharacterized protein</fullName>
    </submittedName>
</protein>
<keyword evidence="2" id="KW-1185">Reference proteome</keyword>
<evidence type="ECO:0000313" key="1">
    <source>
        <dbReference type="EMBL" id="KAF2844823.1"/>
    </source>
</evidence>
<dbReference type="AlphaFoldDB" id="A0A6A7AP28"/>
<dbReference type="Proteomes" id="UP000799423">
    <property type="component" value="Unassembled WGS sequence"/>
</dbReference>
<proteinExistence type="predicted"/>
<sequence>MRKTYAWTLNTPVRLTQAQRDNEYIEQQIWCCGNGNSFNFISLPAELREQVYLHAVGPVIVANCPRKDLESRRPSFNSERDALGCCRQYGDRGRGARRDPNIEPPNLSIMQTANKCCYNLGLSPRFPTYILDILRSNRQLKFLDLRFTSPKHPSAECPHCMELTTNVISHSCQKVWIDCLSVLGWDK</sequence>
<evidence type="ECO:0000313" key="2">
    <source>
        <dbReference type="Proteomes" id="UP000799423"/>
    </source>
</evidence>
<gene>
    <name evidence="1" type="ORF">T440DRAFT_546915</name>
</gene>
<reference evidence="1" key="1">
    <citation type="submission" date="2020-01" db="EMBL/GenBank/DDBJ databases">
        <authorList>
            <consortium name="DOE Joint Genome Institute"/>
            <person name="Haridas S."/>
            <person name="Albert R."/>
            <person name="Binder M."/>
            <person name="Bloem J."/>
            <person name="Labutti K."/>
            <person name="Salamov A."/>
            <person name="Andreopoulos B."/>
            <person name="Baker S.E."/>
            <person name="Barry K."/>
            <person name="Bills G."/>
            <person name="Bluhm B.H."/>
            <person name="Cannon C."/>
            <person name="Castanera R."/>
            <person name="Culley D.E."/>
            <person name="Daum C."/>
            <person name="Ezra D."/>
            <person name="Gonzalez J.B."/>
            <person name="Henrissat B."/>
            <person name="Kuo A."/>
            <person name="Liang C."/>
            <person name="Lipzen A."/>
            <person name="Lutzoni F."/>
            <person name="Magnuson J."/>
            <person name="Mondo S."/>
            <person name="Nolan M."/>
            <person name="Ohm R."/>
            <person name="Pangilinan J."/>
            <person name="Park H.-J."/>
            <person name="Ramirez L."/>
            <person name="Alfaro M."/>
            <person name="Sun H."/>
            <person name="Tritt A."/>
            <person name="Yoshinaga Y."/>
            <person name="Zwiers L.-H."/>
            <person name="Turgeon B.G."/>
            <person name="Goodwin S.B."/>
            <person name="Spatafora J.W."/>
            <person name="Crous P.W."/>
            <person name="Grigoriev I.V."/>
        </authorList>
    </citation>
    <scope>NUCLEOTIDE SEQUENCE</scope>
    <source>
        <strain evidence="1">IPT5</strain>
    </source>
</reference>
<dbReference type="EMBL" id="MU006362">
    <property type="protein sequence ID" value="KAF2844823.1"/>
    <property type="molecule type" value="Genomic_DNA"/>
</dbReference>
<accession>A0A6A7AP28</accession>
<organism evidence="1 2">
    <name type="scientific">Plenodomus tracheiphilus IPT5</name>
    <dbReference type="NCBI Taxonomy" id="1408161"/>
    <lineage>
        <taxon>Eukaryota</taxon>
        <taxon>Fungi</taxon>
        <taxon>Dikarya</taxon>
        <taxon>Ascomycota</taxon>
        <taxon>Pezizomycotina</taxon>
        <taxon>Dothideomycetes</taxon>
        <taxon>Pleosporomycetidae</taxon>
        <taxon>Pleosporales</taxon>
        <taxon>Pleosporineae</taxon>
        <taxon>Leptosphaeriaceae</taxon>
        <taxon>Plenodomus</taxon>
    </lineage>
</organism>